<proteinExistence type="inferred from homology"/>
<keyword evidence="5 10" id="KW-0812">Transmembrane</keyword>
<dbReference type="GO" id="GO:0005886">
    <property type="term" value="C:plasma membrane"/>
    <property type="evidence" value="ECO:0007669"/>
    <property type="project" value="UniProtKB-SubCell"/>
</dbReference>
<name>A0A1C6JVG9_9FIRM</name>
<evidence type="ECO:0000256" key="10">
    <source>
        <dbReference type="SAM" id="Phobius"/>
    </source>
</evidence>
<dbReference type="InterPro" id="IPR028362">
    <property type="entry name" value="AlgI"/>
</dbReference>
<feature type="transmembrane region" description="Helical" evidence="10">
    <location>
        <begin position="345"/>
        <end position="370"/>
    </location>
</feature>
<evidence type="ECO:0000256" key="7">
    <source>
        <dbReference type="ARBA" id="ARBA00023136"/>
    </source>
</evidence>
<evidence type="ECO:0000256" key="6">
    <source>
        <dbReference type="ARBA" id="ARBA00022989"/>
    </source>
</evidence>
<keyword evidence="8 9" id="KW-0012">Acyltransferase</keyword>
<dbReference type="PIRSF" id="PIRSF500217">
    <property type="entry name" value="AlgI"/>
    <property type="match status" value="1"/>
</dbReference>
<dbReference type="InterPro" id="IPR051085">
    <property type="entry name" value="MB_O-acyltransferase"/>
</dbReference>
<feature type="transmembrane region" description="Helical" evidence="10">
    <location>
        <begin position="51"/>
        <end position="71"/>
    </location>
</feature>
<keyword evidence="3 9" id="KW-1003">Cell membrane</keyword>
<organism evidence="11">
    <name type="scientific">uncultured Anaerotruncus sp</name>
    <dbReference type="NCBI Taxonomy" id="905011"/>
    <lineage>
        <taxon>Bacteria</taxon>
        <taxon>Bacillati</taxon>
        <taxon>Bacillota</taxon>
        <taxon>Clostridia</taxon>
        <taxon>Eubacteriales</taxon>
        <taxon>Oscillospiraceae</taxon>
        <taxon>Anaerotruncus</taxon>
        <taxon>environmental samples</taxon>
    </lineage>
</organism>
<reference evidence="11" key="1">
    <citation type="submission" date="2015-09" db="EMBL/GenBank/DDBJ databases">
        <authorList>
            <consortium name="Pathogen Informatics"/>
        </authorList>
    </citation>
    <scope>NUCLEOTIDE SEQUENCE</scope>
    <source>
        <strain evidence="11">2789STDY5834896</strain>
    </source>
</reference>
<keyword evidence="6 10" id="KW-1133">Transmembrane helix</keyword>
<evidence type="ECO:0000256" key="1">
    <source>
        <dbReference type="ARBA" id="ARBA00004651"/>
    </source>
</evidence>
<feature type="transmembrane region" description="Helical" evidence="10">
    <location>
        <begin position="104"/>
        <end position="125"/>
    </location>
</feature>
<evidence type="ECO:0000256" key="3">
    <source>
        <dbReference type="ARBA" id="ARBA00022475"/>
    </source>
</evidence>
<evidence type="ECO:0000256" key="2">
    <source>
        <dbReference type="ARBA" id="ARBA00010323"/>
    </source>
</evidence>
<keyword evidence="4 9" id="KW-0808">Transferase</keyword>
<dbReference type="InterPro" id="IPR004299">
    <property type="entry name" value="MBOAT_fam"/>
</dbReference>
<dbReference type="EMBL" id="FMHG01000002">
    <property type="protein sequence ID" value="SCJ86122.1"/>
    <property type="molecule type" value="Genomic_DNA"/>
</dbReference>
<dbReference type="PANTHER" id="PTHR13285:SF23">
    <property type="entry name" value="TEICHOIC ACID D-ALANYLTRANSFERASE"/>
    <property type="match status" value="1"/>
</dbReference>
<dbReference type="InterPro" id="IPR024194">
    <property type="entry name" value="Ac/AlaTfrase_AlgI/DltB"/>
</dbReference>
<evidence type="ECO:0000256" key="5">
    <source>
        <dbReference type="ARBA" id="ARBA00022692"/>
    </source>
</evidence>
<evidence type="ECO:0000313" key="11">
    <source>
        <dbReference type="EMBL" id="SCJ86122.1"/>
    </source>
</evidence>
<feature type="transmembrane region" description="Helical" evidence="10">
    <location>
        <begin position="421"/>
        <end position="441"/>
    </location>
</feature>
<evidence type="ECO:0000256" key="9">
    <source>
        <dbReference type="PIRNR" id="PIRNR016636"/>
    </source>
</evidence>
<dbReference type="Pfam" id="PF03062">
    <property type="entry name" value="MBOAT"/>
    <property type="match status" value="1"/>
</dbReference>
<sequence length="450" mass="50609">MAFSDLAFLFLFLPVVLAGIYLLPGRCQDGLLLAASLIFYALGVRQRPWAIALFLGLCWLCWFGGRLLGAATRYRRQLLWMAVAVPVGCLLGFKYAGIFTGTAVWLPLGMSFYTFSMVGYLFDVYRGKVDAERSLGRFFTAQCMFPKLISGPLTPYGQIAPQLGRRRLDLRQLDTGLRTFILGLGMKVLLADRIGGLWRQLGAIGYQSISGPLAWMGLVAFSLQLYFDFHGYSTMAVGLGQMLGLSLPQNFAHPYAAKSMTDFWRRWHITLSSWFRDYVYIPLGGSRRGRPRQICNLLAVWVLTGMWHGSTVNFLLWGLFLFLLLAAEKLWLYERLQHSRVLGHLYMALCIPLSWMLFAIPDLGQLGVYAQRLWGGFSAAALAGGDFVRYGGQYGLLLVLGLILCMPGPARLWRRVRHTPLATGFLLVVFWACCYCLSAGLNDPFMYFSF</sequence>
<evidence type="ECO:0000256" key="4">
    <source>
        <dbReference type="ARBA" id="ARBA00022679"/>
    </source>
</evidence>
<accession>A0A1C6JVG9</accession>
<protein>
    <submittedName>
        <fullName evidence="11">D-alanyl-lipoteichoic acid biosynthesis protein DltB</fullName>
    </submittedName>
</protein>
<gene>
    <name evidence="11" type="primary">dltB_2</name>
    <name evidence="11" type="ORF">SAMEA3545359_02326</name>
</gene>
<comment type="similarity">
    <text evidence="2 9">Belongs to the membrane-bound acyltransferase family.</text>
</comment>
<dbReference type="GO" id="GO:0042121">
    <property type="term" value="P:alginic acid biosynthetic process"/>
    <property type="evidence" value="ECO:0007669"/>
    <property type="project" value="InterPro"/>
</dbReference>
<feature type="transmembrane region" description="Helical" evidence="10">
    <location>
        <begin position="78"/>
        <end position="98"/>
    </location>
</feature>
<dbReference type="PIRSF" id="PIRSF016636">
    <property type="entry name" value="AlgI_DltB"/>
    <property type="match status" value="1"/>
</dbReference>
<feature type="transmembrane region" description="Helical" evidence="10">
    <location>
        <begin position="204"/>
        <end position="227"/>
    </location>
</feature>
<feature type="transmembrane region" description="Helical" evidence="10">
    <location>
        <begin position="315"/>
        <end position="333"/>
    </location>
</feature>
<dbReference type="PANTHER" id="PTHR13285">
    <property type="entry name" value="ACYLTRANSFERASE"/>
    <property type="match status" value="1"/>
</dbReference>
<keyword evidence="7 9" id="KW-0472">Membrane</keyword>
<feature type="transmembrane region" description="Helical" evidence="10">
    <location>
        <begin position="6"/>
        <end position="23"/>
    </location>
</feature>
<dbReference type="AlphaFoldDB" id="A0A1C6JVG9"/>
<evidence type="ECO:0000256" key="8">
    <source>
        <dbReference type="ARBA" id="ARBA00023315"/>
    </source>
</evidence>
<comment type="subcellular location">
    <subcellularLocation>
        <location evidence="1">Cell membrane</location>
        <topology evidence="1">Multi-pass membrane protein</topology>
    </subcellularLocation>
</comment>
<feature type="transmembrane region" description="Helical" evidence="10">
    <location>
        <begin position="390"/>
        <end position="409"/>
    </location>
</feature>
<dbReference type="GO" id="GO:0016746">
    <property type="term" value="F:acyltransferase activity"/>
    <property type="evidence" value="ECO:0007669"/>
    <property type="project" value="UniProtKB-KW"/>
</dbReference>